<dbReference type="EMBL" id="JBAMMX010000020">
    <property type="protein sequence ID" value="KAK6920948.1"/>
    <property type="molecule type" value="Genomic_DNA"/>
</dbReference>
<name>A0AAN8UPS3_9MAGN</name>
<feature type="compositionally biased region" description="Basic residues" evidence="1">
    <location>
        <begin position="327"/>
        <end position="336"/>
    </location>
</feature>
<dbReference type="Proteomes" id="UP001370490">
    <property type="component" value="Unassembled WGS sequence"/>
</dbReference>
<proteinExistence type="predicted"/>
<evidence type="ECO:0000259" key="2">
    <source>
        <dbReference type="Pfam" id="PF09133"/>
    </source>
</evidence>
<feature type="compositionally biased region" description="Basic and acidic residues" evidence="1">
    <location>
        <begin position="1"/>
        <end position="11"/>
    </location>
</feature>
<dbReference type="InterPro" id="IPR015216">
    <property type="entry name" value="SANTA"/>
</dbReference>
<dbReference type="PANTHER" id="PTHR35311:SF1">
    <property type="entry name" value="PROTEIN EMBRYO DEFECTIVE 1674"/>
    <property type="match status" value="1"/>
</dbReference>
<evidence type="ECO:0000313" key="3">
    <source>
        <dbReference type="EMBL" id="KAK6920948.1"/>
    </source>
</evidence>
<accession>A0AAN8UPS3</accession>
<dbReference type="Pfam" id="PF09133">
    <property type="entry name" value="SANTA"/>
    <property type="match status" value="1"/>
</dbReference>
<feature type="domain" description="SANTA" evidence="2">
    <location>
        <begin position="40"/>
        <end position="131"/>
    </location>
</feature>
<keyword evidence="4" id="KW-1185">Reference proteome</keyword>
<feature type="region of interest" description="Disordered" evidence="1">
    <location>
        <begin position="138"/>
        <end position="161"/>
    </location>
</feature>
<evidence type="ECO:0000313" key="4">
    <source>
        <dbReference type="Proteomes" id="UP001370490"/>
    </source>
</evidence>
<feature type="compositionally biased region" description="Basic and acidic residues" evidence="1">
    <location>
        <begin position="235"/>
        <end position="253"/>
    </location>
</feature>
<comment type="caution">
    <text evidence="3">The sequence shown here is derived from an EMBL/GenBank/DDBJ whole genome shotgun (WGS) entry which is preliminary data.</text>
</comment>
<feature type="region of interest" description="Disordered" evidence="1">
    <location>
        <begin position="1"/>
        <end position="23"/>
    </location>
</feature>
<dbReference type="AlphaFoldDB" id="A0AAN8UPS3"/>
<gene>
    <name evidence="3" type="ORF">RJ641_014626</name>
</gene>
<sequence length="460" mass="51541">MYRMLDFMEGKKKTKPPSASTTPIPTTANIIPLSSFLKSVYLNDWWLIKVPDDSTSGKLGVGGFASSEQGPRAFFSAAITKRHSISLVETADGINIELHGFMNKSRSHENGFPPKVCQQFFSGFPLDWENYAAQHSVGGPTVSRSSEDTYDEHDMSSDSTANCALPYSDDLRVTTIRDLMLFAAGNFRSFLPTKGIVSDILRKLNIDDLQHHEEPSQHYTKSKYQTRLLNPVPRETPDVNREWKNHQESDTCRNDLTPVAGVVTRSQSRLKKTKNKETERDAVQSQVVDGTYDRHSLLQESSRQIETRTIGSASRVSTGSITSPKKKEMKRTRKTSAVRRSARLKSWCLGLPMPNVGRRQIFAFIAETFHFSPVVLTILSKMSHQRPTRSVSGYECPFKEGMGWVRPFRGLCHTHWGQDGTQTGLVRLGPHLGTGQAGNLVTGPSLQRIVPFRLGMGYLY</sequence>
<feature type="compositionally biased region" description="Polar residues" evidence="1">
    <location>
        <begin position="307"/>
        <end position="323"/>
    </location>
</feature>
<feature type="region of interest" description="Disordered" evidence="1">
    <location>
        <begin position="231"/>
        <end position="253"/>
    </location>
</feature>
<reference evidence="3 4" key="1">
    <citation type="submission" date="2023-12" db="EMBL/GenBank/DDBJ databases">
        <title>A high-quality genome assembly for Dillenia turbinata (Dilleniales).</title>
        <authorList>
            <person name="Chanderbali A."/>
        </authorList>
    </citation>
    <scope>NUCLEOTIDE SEQUENCE [LARGE SCALE GENOMIC DNA]</scope>
    <source>
        <strain evidence="3">LSX21</strain>
        <tissue evidence="3">Leaf</tissue>
    </source>
</reference>
<evidence type="ECO:0000256" key="1">
    <source>
        <dbReference type="SAM" id="MobiDB-lite"/>
    </source>
</evidence>
<protein>
    <submittedName>
        <fullName evidence="3">SANT associated</fullName>
    </submittedName>
</protein>
<dbReference type="InterPro" id="IPR053090">
    <property type="entry name" value="Centromere_KNL-2_homolog"/>
</dbReference>
<dbReference type="PANTHER" id="PTHR35311">
    <property type="entry name" value="KINETOCHORE-ASSOCIATED PROTEIN KNL-2 HOMOLOG"/>
    <property type="match status" value="1"/>
</dbReference>
<organism evidence="3 4">
    <name type="scientific">Dillenia turbinata</name>
    <dbReference type="NCBI Taxonomy" id="194707"/>
    <lineage>
        <taxon>Eukaryota</taxon>
        <taxon>Viridiplantae</taxon>
        <taxon>Streptophyta</taxon>
        <taxon>Embryophyta</taxon>
        <taxon>Tracheophyta</taxon>
        <taxon>Spermatophyta</taxon>
        <taxon>Magnoliopsida</taxon>
        <taxon>eudicotyledons</taxon>
        <taxon>Gunneridae</taxon>
        <taxon>Pentapetalae</taxon>
        <taxon>Dilleniales</taxon>
        <taxon>Dilleniaceae</taxon>
        <taxon>Dillenia</taxon>
    </lineage>
</organism>
<feature type="region of interest" description="Disordered" evidence="1">
    <location>
        <begin position="307"/>
        <end position="336"/>
    </location>
</feature>